<dbReference type="GO" id="GO:0003677">
    <property type="term" value="F:DNA binding"/>
    <property type="evidence" value="ECO:0007669"/>
    <property type="project" value="UniProtKB-KW"/>
</dbReference>
<dbReference type="GO" id="GO:0051301">
    <property type="term" value="P:cell division"/>
    <property type="evidence" value="ECO:0007669"/>
    <property type="project" value="UniProtKB-KW"/>
</dbReference>
<dbReference type="InterPro" id="IPR002104">
    <property type="entry name" value="Integrase_catalytic"/>
</dbReference>
<dbReference type="SUPFAM" id="SSF56349">
    <property type="entry name" value="DNA breaking-rejoining enzymes"/>
    <property type="match status" value="1"/>
</dbReference>
<dbReference type="Gene3D" id="1.10.443.10">
    <property type="entry name" value="Intergrase catalytic core"/>
    <property type="match status" value="1"/>
</dbReference>
<dbReference type="PROSITE" id="PS51900">
    <property type="entry name" value="CB"/>
    <property type="match status" value="1"/>
</dbReference>
<dbReference type="Pfam" id="PF02899">
    <property type="entry name" value="Phage_int_SAM_1"/>
    <property type="match status" value="1"/>
</dbReference>
<evidence type="ECO:0000256" key="8">
    <source>
        <dbReference type="ARBA" id="ARBA00023306"/>
    </source>
</evidence>
<gene>
    <name evidence="11" type="ORF">B1B_01788</name>
</gene>
<name>T1C5X8_9ZZZZ</name>
<evidence type="ECO:0000256" key="7">
    <source>
        <dbReference type="ARBA" id="ARBA00023172"/>
    </source>
</evidence>
<dbReference type="GO" id="GO:0007059">
    <property type="term" value="P:chromosome segregation"/>
    <property type="evidence" value="ECO:0007669"/>
    <property type="project" value="UniProtKB-KW"/>
</dbReference>
<evidence type="ECO:0000259" key="10">
    <source>
        <dbReference type="PROSITE" id="PS51900"/>
    </source>
</evidence>
<dbReference type="Gene3D" id="1.10.150.130">
    <property type="match status" value="1"/>
</dbReference>
<dbReference type="InterPro" id="IPR044068">
    <property type="entry name" value="CB"/>
</dbReference>
<dbReference type="CDD" id="cd00798">
    <property type="entry name" value="INT_XerDC_C"/>
    <property type="match status" value="1"/>
</dbReference>
<dbReference type="InterPro" id="IPR011010">
    <property type="entry name" value="DNA_brk_join_enz"/>
</dbReference>
<evidence type="ECO:0000256" key="6">
    <source>
        <dbReference type="ARBA" id="ARBA00023125"/>
    </source>
</evidence>
<accession>T1C5X8</accession>
<protein>
    <submittedName>
        <fullName evidence="11">Site-specific tyrosine recombinase XerC</fullName>
    </submittedName>
</protein>
<dbReference type="GO" id="GO:0006310">
    <property type="term" value="P:DNA recombination"/>
    <property type="evidence" value="ECO:0007669"/>
    <property type="project" value="UniProtKB-KW"/>
</dbReference>
<keyword evidence="7" id="KW-0233">DNA recombination</keyword>
<dbReference type="InterPro" id="IPR010998">
    <property type="entry name" value="Integrase_recombinase_N"/>
</dbReference>
<dbReference type="InterPro" id="IPR023009">
    <property type="entry name" value="Tyrosine_recombinase_XerC/XerD"/>
</dbReference>
<feature type="domain" description="Core-binding (CB)" evidence="10">
    <location>
        <begin position="3"/>
        <end position="89"/>
    </location>
</feature>
<evidence type="ECO:0000259" key="9">
    <source>
        <dbReference type="PROSITE" id="PS51898"/>
    </source>
</evidence>
<dbReference type="PANTHER" id="PTHR30349:SF81">
    <property type="entry name" value="TYROSINE RECOMBINASE XERC"/>
    <property type="match status" value="1"/>
</dbReference>
<dbReference type="InterPro" id="IPR013762">
    <property type="entry name" value="Integrase-like_cat_sf"/>
</dbReference>
<dbReference type="PROSITE" id="PS51898">
    <property type="entry name" value="TYR_RECOMBINASE"/>
    <property type="match status" value="1"/>
</dbReference>
<keyword evidence="6" id="KW-0238">DNA-binding</keyword>
<dbReference type="PANTHER" id="PTHR30349">
    <property type="entry name" value="PHAGE INTEGRASE-RELATED"/>
    <property type="match status" value="1"/>
</dbReference>
<comment type="subcellular location">
    <subcellularLocation>
        <location evidence="1">Cytoplasm</location>
    </subcellularLocation>
</comment>
<evidence type="ECO:0000256" key="5">
    <source>
        <dbReference type="ARBA" id="ARBA00022908"/>
    </source>
</evidence>
<evidence type="ECO:0000256" key="2">
    <source>
        <dbReference type="ARBA" id="ARBA00022490"/>
    </source>
</evidence>
<feature type="domain" description="Tyr recombinase" evidence="9">
    <location>
        <begin position="110"/>
        <end position="290"/>
    </location>
</feature>
<dbReference type="GO" id="GO:0015074">
    <property type="term" value="P:DNA integration"/>
    <property type="evidence" value="ECO:0007669"/>
    <property type="project" value="UniProtKB-KW"/>
</dbReference>
<evidence type="ECO:0000256" key="4">
    <source>
        <dbReference type="ARBA" id="ARBA00022829"/>
    </source>
</evidence>
<evidence type="ECO:0000256" key="3">
    <source>
        <dbReference type="ARBA" id="ARBA00022618"/>
    </source>
</evidence>
<comment type="caution">
    <text evidence="11">The sequence shown here is derived from an EMBL/GenBank/DDBJ whole genome shotgun (WGS) entry which is preliminary data.</text>
</comment>
<organism evidence="11">
    <name type="scientific">mine drainage metagenome</name>
    <dbReference type="NCBI Taxonomy" id="410659"/>
    <lineage>
        <taxon>unclassified sequences</taxon>
        <taxon>metagenomes</taxon>
        <taxon>ecological metagenomes</taxon>
    </lineage>
</organism>
<reference evidence="11" key="1">
    <citation type="submission" date="2013-08" db="EMBL/GenBank/DDBJ databases">
        <authorList>
            <person name="Mendez C."/>
            <person name="Richter M."/>
            <person name="Ferrer M."/>
            <person name="Sanchez J."/>
        </authorList>
    </citation>
    <scope>NUCLEOTIDE SEQUENCE</scope>
</reference>
<proteinExistence type="inferred from homology"/>
<dbReference type="GO" id="GO:0005737">
    <property type="term" value="C:cytoplasm"/>
    <property type="evidence" value="ECO:0007669"/>
    <property type="project" value="UniProtKB-SubCell"/>
</dbReference>
<keyword evidence="8" id="KW-0131">Cell cycle</keyword>
<dbReference type="AlphaFoldDB" id="T1C5X8"/>
<sequence length="308" mass="34244">MNPGLAGPLDRFLSELTRTGGRAASTVATYRQSLVTLGTFADARGLTDWNGLDTEHLRQWLAGRAREGIQARTLARDLSAIRSFYRHLLRHSAATHNPATLVRPPKGTRRLPHTLDVDRMGEALNHSAQTPDRVLDQAILELLYSSALRLSELVALDEGDLDFDSGLVRVLGKGSRERIVPVGTRALEALRAWRSVRSGWAAPGESALFVTQRGTRIAHRTVQARLSRFGVREGVGVHLHPHLFRHSCASHLLESSGDLRGLQEFLGHQHLATTQIYTHLDFQHLAAVYDRAHPRARRRNPPVPKGER</sequence>
<keyword evidence="4" id="KW-0159">Chromosome partition</keyword>
<keyword evidence="5" id="KW-0229">DNA integration</keyword>
<dbReference type="Pfam" id="PF00589">
    <property type="entry name" value="Phage_integrase"/>
    <property type="match status" value="1"/>
</dbReference>
<dbReference type="InterPro" id="IPR050090">
    <property type="entry name" value="Tyrosine_recombinase_XerCD"/>
</dbReference>
<dbReference type="InterPro" id="IPR004107">
    <property type="entry name" value="Integrase_SAM-like_N"/>
</dbReference>
<dbReference type="EMBL" id="AUZY01001092">
    <property type="protein sequence ID" value="EQD76293.1"/>
    <property type="molecule type" value="Genomic_DNA"/>
</dbReference>
<evidence type="ECO:0000256" key="1">
    <source>
        <dbReference type="ARBA" id="ARBA00004496"/>
    </source>
</evidence>
<reference evidence="11" key="2">
    <citation type="journal article" date="2014" name="ISME J.">
        <title>Microbial stratification in low pH oxic and suboxic macroscopic growths along an acid mine drainage.</title>
        <authorList>
            <person name="Mendez-Garcia C."/>
            <person name="Mesa V."/>
            <person name="Sprenger R.R."/>
            <person name="Richter M."/>
            <person name="Diez M.S."/>
            <person name="Solano J."/>
            <person name="Bargiela R."/>
            <person name="Golyshina O.V."/>
            <person name="Manteca A."/>
            <person name="Ramos J.L."/>
            <person name="Gallego J.R."/>
            <person name="Llorente I."/>
            <person name="Martins Dos Santos V.A."/>
            <person name="Jensen O.N."/>
            <person name="Pelaez A.I."/>
            <person name="Sanchez J."/>
            <person name="Ferrer M."/>
        </authorList>
    </citation>
    <scope>NUCLEOTIDE SEQUENCE</scope>
</reference>
<dbReference type="HAMAP" id="MF_01808">
    <property type="entry name" value="Recomb_XerC_XerD"/>
    <property type="match status" value="1"/>
</dbReference>
<keyword evidence="3" id="KW-0132">Cell division</keyword>
<keyword evidence="2" id="KW-0963">Cytoplasm</keyword>
<evidence type="ECO:0000313" key="11">
    <source>
        <dbReference type="EMBL" id="EQD76293.1"/>
    </source>
</evidence>